<evidence type="ECO:0000313" key="2">
    <source>
        <dbReference type="EMBL" id="RYV51967.1"/>
    </source>
</evidence>
<protein>
    <submittedName>
        <fullName evidence="2">DinB family protein</fullName>
    </submittedName>
</protein>
<evidence type="ECO:0000259" key="1">
    <source>
        <dbReference type="Pfam" id="PF12867"/>
    </source>
</evidence>
<name>A0A4Q5N5A2_9MICO</name>
<accession>A0A4Q5N5A2</accession>
<evidence type="ECO:0000313" key="3">
    <source>
        <dbReference type="Proteomes" id="UP000293764"/>
    </source>
</evidence>
<keyword evidence="3" id="KW-1185">Reference proteome</keyword>
<gene>
    <name evidence="2" type="ORF">EUA98_06060</name>
</gene>
<dbReference type="AlphaFoldDB" id="A0A4Q5N5A2"/>
<dbReference type="EMBL" id="SDWW01000010">
    <property type="protein sequence ID" value="RYV51967.1"/>
    <property type="molecule type" value="Genomic_DNA"/>
</dbReference>
<dbReference type="Proteomes" id="UP000293764">
    <property type="component" value="Unassembled WGS sequence"/>
</dbReference>
<dbReference type="SUPFAM" id="SSF109854">
    <property type="entry name" value="DinB/YfiT-like putative metalloenzymes"/>
    <property type="match status" value="1"/>
</dbReference>
<proteinExistence type="predicted"/>
<dbReference type="InterPro" id="IPR024775">
    <property type="entry name" value="DinB-like"/>
</dbReference>
<dbReference type="InterPro" id="IPR034660">
    <property type="entry name" value="DinB/YfiT-like"/>
</dbReference>
<comment type="caution">
    <text evidence="2">The sequence shown here is derived from an EMBL/GenBank/DDBJ whole genome shotgun (WGS) entry which is preliminary data.</text>
</comment>
<feature type="domain" description="DinB-like" evidence="1">
    <location>
        <begin position="63"/>
        <end position="183"/>
    </location>
</feature>
<sequence length="185" mass="20469">MPDDDPRLTDPDPAPIVADTKDWTWVLERPCPECGFVAADVDPAAIGSTVRSLAPRWRAALERPDARVRPEPATWSVVEYAAHVRDVNRIFATRLHAMLATADPVFANWDQDATARADRYDLQEPAAVAAELAVAAAAMADDFDAVRPDQLDRTGRRSNGSRFTVRTLGQYYLHDVVHHLRDIGA</sequence>
<dbReference type="Gene3D" id="1.20.120.450">
    <property type="entry name" value="dinb family like domain"/>
    <property type="match status" value="1"/>
</dbReference>
<reference evidence="2 3" key="1">
    <citation type="submission" date="2019-01" db="EMBL/GenBank/DDBJ databases">
        <title>Novel species of Cellulomonas.</title>
        <authorList>
            <person name="Liu Q."/>
            <person name="Xin Y.-H."/>
        </authorList>
    </citation>
    <scope>NUCLEOTIDE SEQUENCE [LARGE SCALE GENOMIC DNA]</scope>
    <source>
        <strain evidence="2 3">HLT2-17</strain>
    </source>
</reference>
<organism evidence="2 3">
    <name type="scientific">Pengzhenrongella frigida</name>
    <dbReference type="NCBI Taxonomy" id="1259133"/>
    <lineage>
        <taxon>Bacteria</taxon>
        <taxon>Bacillati</taxon>
        <taxon>Actinomycetota</taxon>
        <taxon>Actinomycetes</taxon>
        <taxon>Micrococcales</taxon>
        <taxon>Pengzhenrongella</taxon>
    </lineage>
</organism>
<dbReference type="OrthoDB" id="3376896at2"/>
<dbReference type="Pfam" id="PF12867">
    <property type="entry name" value="DinB_2"/>
    <property type="match status" value="1"/>
</dbReference>